<accession>L7FEC9</accession>
<name>L7FEC9_STRT8</name>
<protein>
    <submittedName>
        <fullName evidence="2">Uncharacterized protein</fullName>
    </submittedName>
</protein>
<keyword evidence="3" id="KW-1185">Reference proteome</keyword>
<gene>
    <name evidence="2" type="ORF">STRTUCAR8_02727</name>
</gene>
<evidence type="ECO:0000313" key="2">
    <source>
        <dbReference type="EMBL" id="ELP69642.1"/>
    </source>
</evidence>
<dbReference type="EMBL" id="AEJB01000131">
    <property type="protein sequence ID" value="ELP69642.1"/>
    <property type="molecule type" value="Genomic_DNA"/>
</dbReference>
<sequence length="24" mass="2672">MVRRMTCGSFRRNGDGSGERWGGV</sequence>
<proteinExistence type="predicted"/>
<feature type="region of interest" description="Disordered" evidence="1">
    <location>
        <begin position="1"/>
        <end position="24"/>
    </location>
</feature>
<evidence type="ECO:0000256" key="1">
    <source>
        <dbReference type="SAM" id="MobiDB-lite"/>
    </source>
</evidence>
<dbReference type="AlphaFoldDB" id="L7FEC9"/>
<evidence type="ECO:0000313" key="3">
    <source>
        <dbReference type="Proteomes" id="UP000010931"/>
    </source>
</evidence>
<dbReference type="Proteomes" id="UP000010931">
    <property type="component" value="Unassembled WGS sequence"/>
</dbReference>
<feature type="non-terminal residue" evidence="2">
    <location>
        <position position="24"/>
    </location>
</feature>
<reference evidence="2 3" key="1">
    <citation type="journal article" date="2011" name="Plasmid">
        <title>Streptomyces turgidiscabies Car8 contains a modular pathogenicity island that shares virulence genes with other actinobacterial plant pathogens.</title>
        <authorList>
            <person name="Huguet-Tapia J.C."/>
            <person name="Badger J.H."/>
            <person name="Loria R."/>
            <person name="Pettis G.S."/>
        </authorList>
    </citation>
    <scope>NUCLEOTIDE SEQUENCE [LARGE SCALE GENOMIC DNA]</scope>
    <source>
        <strain evidence="2 3">Car8</strain>
    </source>
</reference>
<organism evidence="2 3">
    <name type="scientific">Streptomyces turgidiscabies (strain Car8)</name>
    <dbReference type="NCBI Taxonomy" id="698760"/>
    <lineage>
        <taxon>Bacteria</taxon>
        <taxon>Bacillati</taxon>
        <taxon>Actinomycetota</taxon>
        <taxon>Actinomycetes</taxon>
        <taxon>Kitasatosporales</taxon>
        <taxon>Streptomycetaceae</taxon>
        <taxon>Streptomyces</taxon>
    </lineage>
</organism>
<comment type="caution">
    <text evidence="2">The sequence shown here is derived from an EMBL/GenBank/DDBJ whole genome shotgun (WGS) entry which is preliminary data.</text>
</comment>